<reference evidence="3 4" key="1">
    <citation type="submission" date="2017-07" db="EMBL/GenBank/DDBJ databases">
        <title>Paenibacillus herberti R33 genome sequencing and assembly.</title>
        <authorList>
            <person name="Su W."/>
        </authorList>
    </citation>
    <scope>NUCLEOTIDE SEQUENCE [LARGE SCALE GENOMIC DNA]</scope>
    <source>
        <strain evidence="3 4">R33</strain>
    </source>
</reference>
<dbReference type="Gene3D" id="3.40.630.30">
    <property type="match status" value="1"/>
</dbReference>
<evidence type="ECO:0000256" key="1">
    <source>
        <dbReference type="SAM" id="MobiDB-lite"/>
    </source>
</evidence>
<accession>A0A229NZ90</accession>
<sequence length="237" mass="25013">MKIVLLTPKQWTRSREQLIRMMIAWGGGRLSATGLAALQAMRPSELEASESAPEAAVAVLLQDGRPAGAAFARKAGLEACLVAVSPPARGRGAGSGLLLKLQLLWGSLACRVATDNTASLNMCFRAGMTAIGLVDGPTGKPTLLFQSSNSVSPGGQEEEQARTPQTAERARSTADDTFLGCESLPAATTGRSPSSRRMVKAPPTALLRGPGVERRPTVPRSDDNDTARTRHFNVIPR</sequence>
<evidence type="ECO:0000259" key="2">
    <source>
        <dbReference type="PROSITE" id="PS51186"/>
    </source>
</evidence>
<feature type="region of interest" description="Disordered" evidence="1">
    <location>
        <begin position="147"/>
        <end position="237"/>
    </location>
</feature>
<keyword evidence="4" id="KW-1185">Reference proteome</keyword>
<dbReference type="Proteomes" id="UP000215145">
    <property type="component" value="Unassembled WGS sequence"/>
</dbReference>
<dbReference type="AlphaFoldDB" id="A0A229NZ90"/>
<comment type="caution">
    <text evidence="3">The sequence shown here is derived from an EMBL/GenBank/DDBJ whole genome shotgun (WGS) entry which is preliminary data.</text>
</comment>
<dbReference type="SUPFAM" id="SSF55729">
    <property type="entry name" value="Acyl-CoA N-acyltransferases (Nat)"/>
    <property type="match status" value="1"/>
</dbReference>
<evidence type="ECO:0000313" key="4">
    <source>
        <dbReference type="Proteomes" id="UP000215145"/>
    </source>
</evidence>
<dbReference type="OrthoDB" id="2869300at2"/>
<dbReference type="GO" id="GO:0016747">
    <property type="term" value="F:acyltransferase activity, transferring groups other than amino-acyl groups"/>
    <property type="evidence" value="ECO:0007669"/>
    <property type="project" value="InterPro"/>
</dbReference>
<feature type="domain" description="N-acetyltransferase" evidence="2">
    <location>
        <begin position="1"/>
        <end position="150"/>
    </location>
</feature>
<feature type="compositionally biased region" description="Basic and acidic residues" evidence="1">
    <location>
        <begin position="211"/>
        <end position="228"/>
    </location>
</feature>
<protein>
    <recommendedName>
        <fullName evidence="2">N-acetyltransferase domain-containing protein</fullName>
    </recommendedName>
</protein>
<gene>
    <name evidence="3" type="ORF">CGZ75_00510</name>
</gene>
<evidence type="ECO:0000313" key="3">
    <source>
        <dbReference type="EMBL" id="OXM15263.1"/>
    </source>
</evidence>
<organism evidence="3 4">
    <name type="scientific">Paenibacillus herberti</name>
    <dbReference type="NCBI Taxonomy" id="1619309"/>
    <lineage>
        <taxon>Bacteria</taxon>
        <taxon>Bacillati</taxon>
        <taxon>Bacillota</taxon>
        <taxon>Bacilli</taxon>
        <taxon>Bacillales</taxon>
        <taxon>Paenibacillaceae</taxon>
        <taxon>Paenibacillus</taxon>
    </lineage>
</organism>
<name>A0A229NZ90_9BACL</name>
<dbReference type="PROSITE" id="PS51186">
    <property type="entry name" value="GNAT"/>
    <property type="match status" value="1"/>
</dbReference>
<dbReference type="EMBL" id="NMUQ01000001">
    <property type="protein sequence ID" value="OXM15263.1"/>
    <property type="molecule type" value="Genomic_DNA"/>
</dbReference>
<dbReference type="InterPro" id="IPR000182">
    <property type="entry name" value="GNAT_dom"/>
</dbReference>
<dbReference type="InterPro" id="IPR016181">
    <property type="entry name" value="Acyl_CoA_acyltransferase"/>
</dbReference>
<proteinExistence type="predicted"/>
<dbReference type="RefSeq" id="WP_089522138.1">
    <property type="nucleotide sequence ID" value="NZ_NMUQ01000001.1"/>
</dbReference>